<organism evidence="11 12">
    <name type="scientific">Criibacterium bergeronii</name>
    <dbReference type="NCBI Taxonomy" id="1871336"/>
    <lineage>
        <taxon>Bacteria</taxon>
        <taxon>Bacillati</taxon>
        <taxon>Bacillota</taxon>
        <taxon>Clostridia</taxon>
        <taxon>Peptostreptococcales</taxon>
        <taxon>Filifactoraceae</taxon>
        <taxon>Criibacterium</taxon>
    </lineage>
</organism>
<name>A0A371IKM2_9FIRM</name>
<dbReference type="PANTHER" id="PTHR43823:SF3">
    <property type="entry name" value="MULTIDRUG EXPORT PROTEIN MEPA"/>
    <property type="match status" value="1"/>
</dbReference>
<protein>
    <recommendedName>
        <fullName evidence="3">Multidrug export protein MepA</fullName>
    </recommendedName>
</protein>
<gene>
    <name evidence="11" type="ORF">BBG48_006960</name>
</gene>
<keyword evidence="4" id="KW-0813">Transport</keyword>
<feature type="transmembrane region" description="Helical" evidence="10">
    <location>
        <begin position="157"/>
        <end position="179"/>
    </location>
</feature>
<evidence type="ECO:0000256" key="2">
    <source>
        <dbReference type="ARBA" id="ARBA00008417"/>
    </source>
</evidence>
<dbReference type="GO" id="GO:0005886">
    <property type="term" value="C:plasma membrane"/>
    <property type="evidence" value="ECO:0007669"/>
    <property type="project" value="UniProtKB-SubCell"/>
</dbReference>
<evidence type="ECO:0000256" key="8">
    <source>
        <dbReference type="ARBA" id="ARBA00023136"/>
    </source>
</evidence>
<dbReference type="Pfam" id="PF01554">
    <property type="entry name" value="MatE"/>
    <property type="match status" value="2"/>
</dbReference>
<evidence type="ECO:0000256" key="5">
    <source>
        <dbReference type="ARBA" id="ARBA00022475"/>
    </source>
</evidence>
<evidence type="ECO:0000313" key="12">
    <source>
        <dbReference type="Proteomes" id="UP000093352"/>
    </source>
</evidence>
<feature type="transmembrane region" description="Helical" evidence="10">
    <location>
        <begin position="85"/>
        <end position="109"/>
    </location>
</feature>
<evidence type="ECO:0000256" key="10">
    <source>
        <dbReference type="SAM" id="Phobius"/>
    </source>
</evidence>
<feature type="transmembrane region" description="Helical" evidence="10">
    <location>
        <begin position="305"/>
        <end position="328"/>
    </location>
</feature>
<keyword evidence="9" id="KW-0046">Antibiotic resistance</keyword>
<dbReference type="InterPro" id="IPR048279">
    <property type="entry name" value="MdtK-like"/>
</dbReference>
<evidence type="ECO:0000256" key="7">
    <source>
        <dbReference type="ARBA" id="ARBA00022989"/>
    </source>
</evidence>
<keyword evidence="5" id="KW-1003">Cell membrane</keyword>
<feature type="transmembrane region" description="Helical" evidence="10">
    <location>
        <begin position="381"/>
        <end position="403"/>
    </location>
</feature>
<dbReference type="GO" id="GO:0046677">
    <property type="term" value="P:response to antibiotic"/>
    <property type="evidence" value="ECO:0007669"/>
    <property type="project" value="UniProtKB-KW"/>
</dbReference>
<keyword evidence="6 10" id="KW-0812">Transmembrane</keyword>
<comment type="similarity">
    <text evidence="2">Belongs to the multi antimicrobial extrusion (MATE) (TC 2.A.66.1) family. MepA subfamily.</text>
</comment>
<dbReference type="InterPro" id="IPR002528">
    <property type="entry name" value="MATE_fam"/>
</dbReference>
<dbReference type="PIRSF" id="PIRSF006603">
    <property type="entry name" value="DinF"/>
    <property type="match status" value="1"/>
</dbReference>
<proteinExistence type="inferred from homology"/>
<feature type="transmembrane region" description="Helical" evidence="10">
    <location>
        <begin position="348"/>
        <end position="369"/>
    </location>
</feature>
<reference evidence="11 12" key="1">
    <citation type="journal article" date="2016" name="Genome Announc.">
        <title>Draft Genome Sequence of Criibacterium bergeronii gen. nov., sp. nov., Strain CCRI-22567T, Isolated from a Vaginal Sample from a Woman with Bacterial Vaginosis.</title>
        <authorList>
            <person name="Maheux A.F."/>
            <person name="Berube E."/>
            <person name="Boudreau D.K."/>
            <person name="Raymond F."/>
            <person name="Corbeil J."/>
            <person name="Roy P.H."/>
            <person name="Boissinot M."/>
            <person name="Omar R.F."/>
        </authorList>
    </citation>
    <scope>NUCLEOTIDE SEQUENCE [LARGE SCALE GENOMIC DNA]</scope>
    <source>
        <strain evidence="11 12">CCRI-22567</strain>
    </source>
</reference>
<dbReference type="GO" id="GO:0042910">
    <property type="term" value="F:xenobiotic transmembrane transporter activity"/>
    <property type="evidence" value="ECO:0007669"/>
    <property type="project" value="InterPro"/>
</dbReference>
<dbReference type="STRING" id="1871336.BBG48_09230"/>
<feature type="transmembrane region" description="Helical" evidence="10">
    <location>
        <begin position="185"/>
        <end position="205"/>
    </location>
</feature>
<dbReference type="PANTHER" id="PTHR43823">
    <property type="entry name" value="SPORULATION PROTEIN YKVU"/>
    <property type="match status" value="1"/>
</dbReference>
<evidence type="ECO:0000256" key="4">
    <source>
        <dbReference type="ARBA" id="ARBA00022448"/>
    </source>
</evidence>
<keyword evidence="8 10" id="KW-0472">Membrane</keyword>
<dbReference type="Proteomes" id="UP000093352">
    <property type="component" value="Unassembled WGS sequence"/>
</dbReference>
<feature type="transmembrane region" description="Helical" evidence="10">
    <location>
        <begin position="9"/>
        <end position="27"/>
    </location>
</feature>
<evidence type="ECO:0000256" key="6">
    <source>
        <dbReference type="ARBA" id="ARBA00022692"/>
    </source>
</evidence>
<dbReference type="NCBIfam" id="TIGR00797">
    <property type="entry name" value="matE"/>
    <property type="match status" value="1"/>
</dbReference>
<dbReference type="CDD" id="cd13143">
    <property type="entry name" value="MATE_MepA_like"/>
    <property type="match status" value="1"/>
</dbReference>
<keyword evidence="7 10" id="KW-1133">Transmembrane helix</keyword>
<comment type="subcellular location">
    <subcellularLocation>
        <location evidence="1">Cell membrane</location>
        <topology evidence="1">Multi-pass membrane protein</topology>
    </subcellularLocation>
</comment>
<feature type="transmembrane region" description="Helical" evidence="10">
    <location>
        <begin position="129"/>
        <end position="150"/>
    </location>
</feature>
<dbReference type="EMBL" id="MBEW02000014">
    <property type="protein sequence ID" value="RDY21042.1"/>
    <property type="molecule type" value="Genomic_DNA"/>
</dbReference>
<evidence type="ECO:0000256" key="3">
    <source>
        <dbReference type="ARBA" id="ARBA00022106"/>
    </source>
</evidence>
<dbReference type="AlphaFoldDB" id="A0A371IKM2"/>
<comment type="caution">
    <text evidence="11">The sequence shown here is derived from an EMBL/GenBank/DDBJ whole genome shotgun (WGS) entry which is preliminary data.</text>
</comment>
<dbReference type="InterPro" id="IPR051327">
    <property type="entry name" value="MATE_MepA_subfamily"/>
</dbReference>
<dbReference type="GO" id="GO:0015297">
    <property type="term" value="F:antiporter activity"/>
    <property type="evidence" value="ECO:0007669"/>
    <property type="project" value="InterPro"/>
</dbReference>
<evidence type="ECO:0000256" key="1">
    <source>
        <dbReference type="ARBA" id="ARBA00004651"/>
    </source>
</evidence>
<keyword evidence="12" id="KW-1185">Reference proteome</keyword>
<evidence type="ECO:0000256" key="9">
    <source>
        <dbReference type="ARBA" id="ARBA00023251"/>
    </source>
</evidence>
<evidence type="ECO:0000313" key="11">
    <source>
        <dbReference type="EMBL" id="RDY21042.1"/>
    </source>
</evidence>
<sequence>MTTTPVPRLIVVLAIPTIISMLVTNIYNTGDTFFVSKLGTSASGAIGIVFAIMAFYQAVGFMCGQGAGSFVSRFLGAKKIDDAKAYASTGALGAIILSLIITVLGFLFMNPFLRLLGATETILPFAREYAFWVLIAGPFLSVSCVLNNILRYEGKAFYAMIALTAGGILNLAGDPILIFGLDMGVSGAGIATAFSQMVSCGILYFMFMSGKTTSKIDLSRAKYEYFIKVTSAGFPSLIRQCLAATTTILLNMQAKPYGDSAIAAMSVVGRIGFLIASVAVGLGQGLQPVAAFNYGAKKYGRVKKAWAVSTIIGTVFLSGFALYCLFNSETIISWFRNDEKMIEIGAAALRWTALSCLASPFAVSSAMLLQSTGKSKEASFLALLKNGILFVPLILILPNYIGISGVEMAQPLADILTAVITIPLVVDYLRRLMAAEKIENAKEIN</sequence>
<dbReference type="InterPro" id="IPR045070">
    <property type="entry name" value="MATE_MepA-like"/>
</dbReference>
<accession>A0A371IKM2</accession>
<feature type="transmembrane region" description="Helical" evidence="10">
    <location>
        <begin position="262"/>
        <end position="284"/>
    </location>
</feature>
<feature type="transmembrane region" description="Helical" evidence="10">
    <location>
        <begin position="42"/>
        <end position="64"/>
    </location>
</feature>